<dbReference type="SUPFAM" id="SSF53271">
    <property type="entry name" value="PRTase-like"/>
    <property type="match status" value="1"/>
</dbReference>
<evidence type="ECO:0000259" key="9">
    <source>
        <dbReference type="Pfam" id="PF00156"/>
    </source>
</evidence>
<evidence type="ECO:0000256" key="8">
    <source>
        <dbReference type="ARBA" id="ARBA00022975"/>
    </source>
</evidence>
<evidence type="ECO:0000256" key="7">
    <source>
        <dbReference type="ARBA" id="ARBA00022679"/>
    </source>
</evidence>
<dbReference type="InterPro" id="IPR000836">
    <property type="entry name" value="PRTase_dom"/>
</dbReference>
<dbReference type="Gene3D" id="3.40.50.2020">
    <property type="match status" value="1"/>
</dbReference>
<evidence type="ECO:0000256" key="5">
    <source>
        <dbReference type="ARBA" id="ARBA00011971"/>
    </source>
</evidence>
<evidence type="ECO:0000256" key="6">
    <source>
        <dbReference type="ARBA" id="ARBA00022676"/>
    </source>
</evidence>
<sequence length="247" mass="26919">MPSNTTSNSGSSPTSALANLEDYQKNFLDLAMESNALRFSKGPEDDFKLKSGRLSPYFFNLGLFHTGKLLSNLATSYSISIITNTRDQKLPEFDIIFGPAYKGIPLCAIVSAKLAEIGGSKFEKISYSFNRKEKKDHGEGGSIVGASLKGKRILIIDDVMTAGTAINEAFEIIKAEGGDVVGTIIALDRQEIVNTESGKSATQLVSERYQIPVISIVNLNNIVKYLDGKLTGEEKQRVEDYRSTYGA</sequence>
<dbReference type="PANTHER" id="PTHR46683">
    <property type="entry name" value="OROTATE PHOSPHORIBOSYLTRANSFERASE 1-RELATED"/>
    <property type="match status" value="1"/>
</dbReference>
<dbReference type="GO" id="GO:0004588">
    <property type="term" value="F:orotate phosphoribosyltransferase activity"/>
    <property type="evidence" value="ECO:0007669"/>
    <property type="project" value="UniProtKB-EC"/>
</dbReference>
<keyword evidence="7 10" id="KW-0808">Transferase</keyword>
<reference evidence="11" key="1">
    <citation type="journal article" date="2016" name="Proc. Natl. Acad. Sci. U.S.A.">
        <title>Comparative genomics of biotechnologically important yeasts.</title>
        <authorList>
            <person name="Riley R."/>
            <person name="Haridas S."/>
            <person name="Wolfe K.H."/>
            <person name="Lopes M.R."/>
            <person name="Hittinger C.T."/>
            <person name="Goeker M."/>
            <person name="Salamov A.A."/>
            <person name="Wisecaver J.H."/>
            <person name="Long T.M."/>
            <person name="Calvey C.H."/>
            <person name="Aerts A.L."/>
            <person name="Barry K.W."/>
            <person name="Choi C."/>
            <person name="Clum A."/>
            <person name="Coughlan A.Y."/>
            <person name="Deshpande S."/>
            <person name="Douglass A.P."/>
            <person name="Hanson S.J."/>
            <person name="Klenk H.-P."/>
            <person name="LaButti K.M."/>
            <person name="Lapidus A."/>
            <person name="Lindquist E.A."/>
            <person name="Lipzen A.M."/>
            <person name="Meier-Kolthoff J.P."/>
            <person name="Ohm R.A."/>
            <person name="Otillar R.P."/>
            <person name="Pangilinan J.L."/>
            <person name="Peng Y."/>
            <person name="Rokas A."/>
            <person name="Rosa C.A."/>
            <person name="Scheuner C."/>
            <person name="Sibirny A.A."/>
            <person name="Slot J.C."/>
            <person name="Stielow J.B."/>
            <person name="Sun H."/>
            <person name="Kurtzman C.P."/>
            <person name="Blackwell M."/>
            <person name="Grigoriev I.V."/>
            <person name="Jeffries T.W."/>
        </authorList>
    </citation>
    <scope>NUCLEOTIDE SEQUENCE [LARGE SCALE GENOMIC DNA]</scope>
    <source>
        <strain evidence="11">NRRL Y-1626</strain>
    </source>
</reference>
<dbReference type="FunFam" id="3.40.50.2020:FF:000008">
    <property type="entry name" value="Orotate phosphoribosyltransferase"/>
    <property type="match status" value="1"/>
</dbReference>
<comment type="pathway">
    <text evidence="2">Pyrimidine metabolism; UMP biosynthesis via de novo pathway; UMP from orotate: step 1/2.</text>
</comment>
<organism evidence="10 11">
    <name type="scientific">Hanseniaspora valbyensis NRRL Y-1626</name>
    <dbReference type="NCBI Taxonomy" id="766949"/>
    <lineage>
        <taxon>Eukaryota</taxon>
        <taxon>Fungi</taxon>
        <taxon>Dikarya</taxon>
        <taxon>Ascomycota</taxon>
        <taxon>Saccharomycotina</taxon>
        <taxon>Saccharomycetes</taxon>
        <taxon>Saccharomycodales</taxon>
        <taxon>Saccharomycodaceae</taxon>
        <taxon>Hanseniaspora</taxon>
    </lineage>
</organism>
<dbReference type="CDD" id="cd06223">
    <property type="entry name" value="PRTases_typeI"/>
    <property type="match status" value="1"/>
</dbReference>
<evidence type="ECO:0000256" key="3">
    <source>
        <dbReference type="ARBA" id="ARBA00006340"/>
    </source>
</evidence>
<dbReference type="UniPathway" id="UPA00070">
    <property type="reaction ID" value="UER00119"/>
</dbReference>
<comment type="subunit">
    <text evidence="4">Homodimer.</text>
</comment>
<dbReference type="GO" id="GO:0005737">
    <property type="term" value="C:cytoplasm"/>
    <property type="evidence" value="ECO:0007669"/>
    <property type="project" value="TreeGrafter"/>
</dbReference>
<evidence type="ECO:0000256" key="1">
    <source>
        <dbReference type="ARBA" id="ARBA00003769"/>
    </source>
</evidence>
<accession>A0A1B7TDF6</accession>
<dbReference type="EMBL" id="LXPE01000013">
    <property type="protein sequence ID" value="OBA26763.1"/>
    <property type="molecule type" value="Genomic_DNA"/>
</dbReference>
<dbReference type="EC" id="2.4.2.10" evidence="5"/>
<dbReference type="GO" id="GO:0006207">
    <property type="term" value="P:'de novo' pyrimidine nucleobase biosynthetic process"/>
    <property type="evidence" value="ECO:0007669"/>
    <property type="project" value="TreeGrafter"/>
</dbReference>
<comment type="caution">
    <text evidence="10">The sequence shown here is derived from an EMBL/GenBank/DDBJ whole genome shotgun (WGS) entry which is preliminary data.</text>
</comment>
<dbReference type="HAMAP" id="MF_01208">
    <property type="entry name" value="PyrE"/>
    <property type="match status" value="1"/>
</dbReference>
<protein>
    <recommendedName>
        <fullName evidence="5">orotate phosphoribosyltransferase</fullName>
        <ecNumber evidence="5">2.4.2.10</ecNumber>
    </recommendedName>
</protein>
<gene>
    <name evidence="10" type="ORF">HANVADRAFT_39685</name>
</gene>
<comment type="similarity">
    <text evidence="3">Belongs to the purine/pyrimidine phosphoribosyltransferase family. PyrE subfamily.</text>
</comment>
<dbReference type="InterPro" id="IPR004467">
    <property type="entry name" value="Or_phspho_trans_dom"/>
</dbReference>
<evidence type="ECO:0000313" key="10">
    <source>
        <dbReference type="EMBL" id="OBA26763.1"/>
    </source>
</evidence>
<dbReference type="Pfam" id="PF00156">
    <property type="entry name" value="Pribosyltran"/>
    <property type="match status" value="1"/>
</dbReference>
<proteinExistence type="inferred from homology"/>
<comment type="function">
    <text evidence="1">Catalyzes the transfer of a ribosyl phosphate group from 5-phosphoribose 1-diphosphate to orotate, leading to the formation of orotidine monophosphate (OMP).</text>
</comment>
<keyword evidence="8" id="KW-0665">Pyrimidine biosynthesis</keyword>
<name>A0A1B7TDF6_9ASCO</name>
<dbReference type="AlphaFoldDB" id="A0A1B7TDF6"/>
<dbReference type="NCBIfam" id="TIGR00336">
    <property type="entry name" value="pyrE"/>
    <property type="match status" value="1"/>
</dbReference>
<dbReference type="Proteomes" id="UP000092321">
    <property type="component" value="Unassembled WGS sequence"/>
</dbReference>
<keyword evidence="11" id="KW-1185">Reference proteome</keyword>
<evidence type="ECO:0000256" key="4">
    <source>
        <dbReference type="ARBA" id="ARBA00011738"/>
    </source>
</evidence>
<dbReference type="PANTHER" id="PTHR46683:SF1">
    <property type="entry name" value="OROTATE PHOSPHORIBOSYLTRANSFERASE 1-RELATED"/>
    <property type="match status" value="1"/>
</dbReference>
<feature type="domain" description="Phosphoribosyltransferase" evidence="9">
    <location>
        <begin position="92"/>
        <end position="190"/>
    </location>
</feature>
<evidence type="ECO:0000313" key="11">
    <source>
        <dbReference type="Proteomes" id="UP000092321"/>
    </source>
</evidence>
<dbReference type="InterPro" id="IPR023031">
    <property type="entry name" value="OPRT"/>
</dbReference>
<keyword evidence="6 10" id="KW-0328">Glycosyltransferase</keyword>
<dbReference type="OrthoDB" id="5553476at2759"/>
<dbReference type="GO" id="GO:0044205">
    <property type="term" value="P:'de novo' UMP biosynthetic process"/>
    <property type="evidence" value="ECO:0007669"/>
    <property type="project" value="UniProtKB-UniPathway"/>
</dbReference>
<dbReference type="GO" id="GO:0046132">
    <property type="term" value="P:pyrimidine ribonucleoside biosynthetic process"/>
    <property type="evidence" value="ECO:0007669"/>
    <property type="project" value="UniProtKB-ARBA"/>
</dbReference>
<dbReference type="InterPro" id="IPR029057">
    <property type="entry name" value="PRTase-like"/>
</dbReference>
<evidence type="ECO:0000256" key="2">
    <source>
        <dbReference type="ARBA" id="ARBA00004889"/>
    </source>
</evidence>